<dbReference type="Pfam" id="PF03184">
    <property type="entry name" value="DDE_1"/>
    <property type="match status" value="1"/>
</dbReference>
<feature type="compositionally biased region" description="Basic and acidic residues" evidence="1">
    <location>
        <begin position="291"/>
        <end position="307"/>
    </location>
</feature>
<feature type="region of interest" description="Disordered" evidence="1">
    <location>
        <begin position="182"/>
        <end position="212"/>
    </location>
</feature>
<dbReference type="Proteomes" id="UP001231518">
    <property type="component" value="Chromosome 11"/>
</dbReference>
<accession>A0AAD7YSZ4</accession>
<proteinExistence type="predicted"/>
<feature type="domain" description="DDE-1" evidence="2">
    <location>
        <begin position="24"/>
        <end position="119"/>
    </location>
</feature>
<feature type="compositionally biased region" description="Polar residues" evidence="1">
    <location>
        <begin position="190"/>
        <end position="212"/>
    </location>
</feature>
<organism evidence="3 4">
    <name type="scientific">Mythimna separata</name>
    <name type="common">Oriental armyworm</name>
    <name type="synonym">Pseudaletia separata</name>
    <dbReference type="NCBI Taxonomy" id="271217"/>
    <lineage>
        <taxon>Eukaryota</taxon>
        <taxon>Metazoa</taxon>
        <taxon>Ecdysozoa</taxon>
        <taxon>Arthropoda</taxon>
        <taxon>Hexapoda</taxon>
        <taxon>Insecta</taxon>
        <taxon>Pterygota</taxon>
        <taxon>Neoptera</taxon>
        <taxon>Endopterygota</taxon>
        <taxon>Lepidoptera</taxon>
        <taxon>Glossata</taxon>
        <taxon>Ditrysia</taxon>
        <taxon>Noctuoidea</taxon>
        <taxon>Noctuidae</taxon>
        <taxon>Noctuinae</taxon>
        <taxon>Hadenini</taxon>
        <taxon>Mythimna</taxon>
    </lineage>
</organism>
<dbReference type="PANTHER" id="PTHR19303">
    <property type="entry name" value="TRANSPOSON"/>
    <property type="match status" value="1"/>
</dbReference>
<dbReference type="GO" id="GO:0003677">
    <property type="term" value="F:DNA binding"/>
    <property type="evidence" value="ECO:0007669"/>
    <property type="project" value="TreeGrafter"/>
</dbReference>
<keyword evidence="4" id="KW-1185">Reference proteome</keyword>
<dbReference type="InterPro" id="IPR050863">
    <property type="entry name" value="CenT-Element_Derived"/>
</dbReference>
<name>A0AAD7YSZ4_MYTSE</name>
<evidence type="ECO:0000313" key="4">
    <source>
        <dbReference type="Proteomes" id="UP001231518"/>
    </source>
</evidence>
<dbReference type="InterPro" id="IPR004875">
    <property type="entry name" value="DDE_SF_endonuclease_dom"/>
</dbReference>
<dbReference type="EMBL" id="JARGEI010000008">
    <property type="protein sequence ID" value="KAJ8727707.1"/>
    <property type="molecule type" value="Genomic_DNA"/>
</dbReference>
<feature type="region of interest" description="Disordered" evidence="1">
    <location>
        <begin position="231"/>
        <end position="307"/>
    </location>
</feature>
<gene>
    <name evidence="3" type="ORF">PYW07_001826</name>
</gene>
<evidence type="ECO:0000256" key="1">
    <source>
        <dbReference type="SAM" id="MobiDB-lite"/>
    </source>
</evidence>
<feature type="compositionally biased region" description="Low complexity" evidence="1">
    <location>
        <begin position="231"/>
        <end position="258"/>
    </location>
</feature>
<reference evidence="3" key="1">
    <citation type="submission" date="2023-03" db="EMBL/GenBank/DDBJ databases">
        <title>Chromosome-level genomes of two armyworms, Mythimna separata and Mythimna loreyi, provide insights into the biosynthesis and reception of sex pheromones.</title>
        <authorList>
            <person name="Zhao H."/>
        </authorList>
    </citation>
    <scope>NUCLEOTIDE SEQUENCE</scope>
    <source>
        <strain evidence="3">BeijingLab</strain>
        <tissue evidence="3">Pupa</tissue>
    </source>
</reference>
<dbReference type="GO" id="GO:0005634">
    <property type="term" value="C:nucleus"/>
    <property type="evidence" value="ECO:0007669"/>
    <property type="project" value="TreeGrafter"/>
</dbReference>
<dbReference type="PANTHER" id="PTHR19303:SF74">
    <property type="entry name" value="POGO TRANSPOSABLE ELEMENT WITH KRAB DOMAIN"/>
    <property type="match status" value="1"/>
</dbReference>
<comment type="caution">
    <text evidence="3">The sequence shown here is derived from an EMBL/GenBank/DDBJ whole genome shotgun (WGS) entry which is preliminary data.</text>
</comment>
<protein>
    <recommendedName>
        <fullName evidence="2">DDE-1 domain-containing protein</fullName>
    </recommendedName>
</protein>
<evidence type="ECO:0000259" key="2">
    <source>
        <dbReference type="Pfam" id="PF03184"/>
    </source>
</evidence>
<dbReference type="AlphaFoldDB" id="A0AAD7YSZ4"/>
<evidence type="ECO:0000313" key="3">
    <source>
        <dbReference type="EMBL" id="KAJ8727707.1"/>
    </source>
</evidence>
<sequence>MLIFRRVRMKMELMDGAPPGAICACNPSGWMKLDVFSQWFDHFLSHAKPTADDPALLILDGHLSHSKNLNVVLKARDNHVTILCLPPHCTHKLQPLDVGVMYPLSVYHNQALEKWMNNNPGRVVTVFQITKIFTEAYLKAAVPLNSMNGFNKTGIYPFNPDIFTNVDFIAAETTEMDVDNDTIEPPISILGTSSPPLENVQIPSPQASNPETETLQPLQVDVQESLHLTPQLSPLQTPTPMMTQQSPQVPQSSRQASSFPKNTSTPESSERLPPALAVGLPSTSFGVVTPREVRPTPKLEKERVQDE</sequence>